<comment type="caution">
    <text evidence="3">The sequence shown here is derived from an EMBL/GenBank/DDBJ whole genome shotgun (WGS) entry which is preliminary data.</text>
</comment>
<dbReference type="EMBL" id="BTSX01000002">
    <property type="protein sequence ID" value="GMS84982.1"/>
    <property type="molecule type" value="Genomic_DNA"/>
</dbReference>
<organism evidence="3 4">
    <name type="scientific">Pristionchus entomophagus</name>
    <dbReference type="NCBI Taxonomy" id="358040"/>
    <lineage>
        <taxon>Eukaryota</taxon>
        <taxon>Metazoa</taxon>
        <taxon>Ecdysozoa</taxon>
        <taxon>Nematoda</taxon>
        <taxon>Chromadorea</taxon>
        <taxon>Rhabditida</taxon>
        <taxon>Rhabditina</taxon>
        <taxon>Diplogasteromorpha</taxon>
        <taxon>Diplogasteroidea</taxon>
        <taxon>Neodiplogasteridae</taxon>
        <taxon>Pristionchus</taxon>
    </lineage>
</organism>
<name>A0AAV5SQB5_9BILA</name>
<feature type="coiled-coil region" evidence="1">
    <location>
        <begin position="199"/>
        <end position="227"/>
    </location>
</feature>
<dbReference type="PANTHER" id="PTHR11158">
    <property type="entry name" value="MSF1/PX19 RELATED"/>
    <property type="match status" value="1"/>
</dbReference>
<sequence>SCRYSARSHYLAPLARMKIWSSNFSIFPYSFDELVSAFWDRYPNSHATHILSEDVLEREITPDYIRTRKLIVKQGNSILKRVPSWLSSMTKIRQMPTLEESIYDRHTHTLTTYTRNVANGELFQMHERCIYRPVFPESKTIPASNLLRSVYISVNSGKMSSVYENLMLLGFKKSVTGTFKGLTERLEDRYGARSLHNLSEKLSQKFREKLEKLKEFKEASAEQATNLVGDKISA</sequence>
<reference evidence="3" key="1">
    <citation type="submission" date="2023-10" db="EMBL/GenBank/DDBJ databases">
        <title>Genome assembly of Pristionchus species.</title>
        <authorList>
            <person name="Yoshida K."/>
            <person name="Sommer R.J."/>
        </authorList>
    </citation>
    <scope>NUCLEOTIDE SEQUENCE</scope>
    <source>
        <strain evidence="3">RS0144</strain>
    </source>
</reference>
<feature type="non-terminal residue" evidence="3">
    <location>
        <position position="1"/>
    </location>
</feature>
<evidence type="ECO:0000259" key="2">
    <source>
        <dbReference type="PROSITE" id="PS50904"/>
    </source>
</evidence>
<dbReference type="GO" id="GO:0005758">
    <property type="term" value="C:mitochondrial intermembrane space"/>
    <property type="evidence" value="ECO:0007669"/>
    <property type="project" value="InterPro"/>
</dbReference>
<accession>A0AAV5SQB5</accession>
<feature type="domain" description="PRELI/MSF1" evidence="2">
    <location>
        <begin position="17"/>
        <end position="194"/>
    </location>
</feature>
<dbReference type="InterPro" id="IPR006797">
    <property type="entry name" value="PRELI/MSF1_dom"/>
</dbReference>
<evidence type="ECO:0000256" key="1">
    <source>
        <dbReference type="SAM" id="Coils"/>
    </source>
</evidence>
<proteinExistence type="predicted"/>
<dbReference type="AlphaFoldDB" id="A0AAV5SQB5"/>
<dbReference type="Pfam" id="PF04707">
    <property type="entry name" value="PRELI"/>
    <property type="match status" value="1"/>
</dbReference>
<evidence type="ECO:0000313" key="4">
    <source>
        <dbReference type="Proteomes" id="UP001432027"/>
    </source>
</evidence>
<keyword evidence="1" id="KW-0175">Coiled coil</keyword>
<dbReference type="InterPro" id="IPR037365">
    <property type="entry name" value="Slowmo/Ups"/>
</dbReference>
<dbReference type="Proteomes" id="UP001432027">
    <property type="component" value="Unassembled WGS sequence"/>
</dbReference>
<dbReference type="PROSITE" id="PS50904">
    <property type="entry name" value="PRELI_MSF1"/>
    <property type="match status" value="1"/>
</dbReference>
<protein>
    <recommendedName>
        <fullName evidence="2">PRELI/MSF1 domain-containing protein</fullName>
    </recommendedName>
</protein>
<keyword evidence="4" id="KW-1185">Reference proteome</keyword>
<gene>
    <name evidence="3" type="ORF">PENTCL1PPCAC_7157</name>
</gene>
<evidence type="ECO:0000313" key="3">
    <source>
        <dbReference type="EMBL" id="GMS84982.1"/>
    </source>
</evidence>